<dbReference type="AlphaFoldDB" id="A0A1Q3BBA8"/>
<dbReference type="FunFam" id="3.10.20.90:FF:000058">
    <property type="entry name" value="Octicosapeptide/phox/Bem1p domain kinase superfamily protein"/>
    <property type="match status" value="1"/>
</dbReference>
<dbReference type="SUPFAM" id="SSF54277">
    <property type="entry name" value="CAD &amp; PB1 domains"/>
    <property type="match status" value="1"/>
</dbReference>
<keyword evidence="4" id="KW-1185">Reference proteome</keyword>
<dbReference type="InterPro" id="IPR000270">
    <property type="entry name" value="PB1_dom"/>
</dbReference>
<comment type="caution">
    <text evidence="3">The sequence shown here is derived from an EMBL/GenBank/DDBJ whole genome shotgun (WGS) entry which is preliminary data.</text>
</comment>
<feature type="region of interest" description="Disordered" evidence="1">
    <location>
        <begin position="1"/>
        <end position="30"/>
    </location>
</feature>
<feature type="compositionally biased region" description="Low complexity" evidence="1">
    <location>
        <begin position="179"/>
        <end position="191"/>
    </location>
</feature>
<dbReference type="SMART" id="SM00666">
    <property type="entry name" value="PB1"/>
    <property type="match status" value="1"/>
</dbReference>
<dbReference type="OrthoDB" id="1938580at2759"/>
<protein>
    <submittedName>
        <fullName evidence="3">PB1 domain-containing protein</fullName>
    </submittedName>
</protein>
<sequence>MDSFPYNSYPDSGDSSPRSREIDFENPTPSWEDQNYKAKFMCSYNGKIHPRPHDNQLAYIGGETKILSVDRNIKFSQMISKLSSLVAGDTAGVSFKYQLPGEDLDALISVTNDDDLEHLMHEYDRLYRAPAAKPARLRLFLFPVSSPPSFGSHGSTKSEREQFFVDALNSGPTQSTEKSTPATPNTTTSNTSHVDFLLGLAEQQPLGPSPSLPPPPPVVVEHDHVVNPVDVQRELQRLQIREQHEHHHHQQQQQQQQEMYTRKSDDNLIGANYTTGPGGDYYVQKITEKAPGPLPGVNIQPPISATTGFWPEKQVAGGGGGGFPASVTATQPPIPQEPQVFMIPAPAPGAIYHHHHAAPVMRQMTGHSSQQGYYTNVQRMPPDVYGREQALYNVFPQPTQPQPQPPQLSVAAPPPVFQPQPGMGVARPGGVGVSETGYAQVTYDGGVGRQLYYTSPGGVLLPPQYQGVAVPVSSGDMIPGGGLGLDGKVVVPKVSQG</sequence>
<proteinExistence type="predicted"/>
<dbReference type="CDD" id="cd06410">
    <property type="entry name" value="PB1_UP2"/>
    <property type="match status" value="1"/>
</dbReference>
<organism evidence="3 4">
    <name type="scientific">Cephalotus follicularis</name>
    <name type="common">Albany pitcher plant</name>
    <dbReference type="NCBI Taxonomy" id="3775"/>
    <lineage>
        <taxon>Eukaryota</taxon>
        <taxon>Viridiplantae</taxon>
        <taxon>Streptophyta</taxon>
        <taxon>Embryophyta</taxon>
        <taxon>Tracheophyta</taxon>
        <taxon>Spermatophyta</taxon>
        <taxon>Magnoliopsida</taxon>
        <taxon>eudicotyledons</taxon>
        <taxon>Gunneridae</taxon>
        <taxon>Pentapetalae</taxon>
        <taxon>rosids</taxon>
        <taxon>fabids</taxon>
        <taxon>Oxalidales</taxon>
        <taxon>Cephalotaceae</taxon>
        <taxon>Cephalotus</taxon>
    </lineage>
</organism>
<dbReference type="Pfam" id="PF00564">
    <property type="entry name" value="PB1"/>
    <property type="match status" value="1"/>
</dbReference>
<feature type="region of interest" description="Disordered" evidence="1">
    <location>
        <begin position="170"/>
        <end position="191"/>
    </location>
</feature>
<evidence type="ECO:0000313" key="4">
    <source>
        <dbReference type="Proteomes" id="UP000187406"/>
    </source>
</evidence>
<dbReference type="InParanoid" id="A0A1Q3BBA8"/>
<feature type="domain" description="PB1" evidence="2">
    <location>
        <begin position="52"/>
        <end position="144"/>
    </location>
</feature>
<evidence type="ECO:0000259" key="2">
    <source>
        <dbReference type="SMART" id="SM00666"/>
    </source>
</evidence>
<dbReference type="InterPro" id="IPR053198">
    <property type="entry name" value="Gynoecium_Dev_Regulator"/>
</dbReference>
<evidence type="ECO:0000313" key="3">
    <source>
        <dbReference type="EMBL" id="GAV65092.1"/>
    </source>
</evidence>
<dbReference type="PANTHER" id="PTHR31066">
    <property type="entry name" value="OS05G0427100 PROTEIN-RELATED"/>
    <property type="match status" value="1"/>
</dbReference>
<dbReference type="EMBL" id="BDDD01000387">
    <property type="protein sequence ID" value="GAV65092.1"/>
    <property type="molecule type" value="Genomic_DNA"/>
</dbReference>
<dbReference type="PANTHER" id="PTHR31066:SF100">
    <property type="entry name" value="PB1 DOMAIN-CONTAINING PROTEIN"/>
    <property type="match status" value="1"/>
</dbReference>
<dbReference type="STRING" id="3775.A0A1Q3BBA8"/>
<dbReference type="Proteomes" id="UP000187406">
    <property type="component" value="Unassembled WGS sequence"/>
</dbReference>
<dbReference type="Gene3D" id="3.10.20.90">
    <property type="entry name" value="Phosphatidylinositol 3-kinase Catalytic Subunit, Chain A, domain 1"/>
    <property type="match status" value="1"/>
</dbReference>
<name>A0A1Q3BBA8_CEPFO</name>
<gene>
    <name evidence="3" type="ORF">CFOL_v3_08607</name>
</gene>
<evidence type="ECO:0000256" key="1">
    <source>
        <dbReference type="SAM" id="MobiDB-lite"/>
    </source>
</evidence>
<dbReference type="FunCoup" id="A0A1Q3BBA8">
    <property type="interactions" value="972"/>
</dbReference>
<feature type="compositionally biased region" description="Polar residues" evidence="1">
    <location>
        <begin position="1"/>
        <end position="16"/>
    </location>
</feature>
<accession>A0A1Q3BBA8</accession>
<reference evidence="4" key="1">
    <citation type="submission" date="2016-04" db="EMBL/GenBank/DDBJ databases">
        <title>Cephalotus genome sequencing.</title>
        <authorList>
            <person name="Fukushima K."/>
            <person name="Hasebe M."/>
            <person name="Fang X."/>
        </authorList>
    </citation>
    <scope>NUCLEOTIDE SEQUENCE [LARGE SCALE GENOMIC DNA]</scope>
    <source>
        <strain evidence="4">cv. St1</strain>
    </source>
</reference>